<dbReference type="EMBL" id="VSRR010010970">
    <property type="protein sequence ID" value="MPC52548.1"/>
    <property type="molecule type" value="Genomic_DNA"/>
</dbReference>
<name>A0A5B7G5Y7_PORTR</name>
<reference evidence="1 2" key="1">
    <citation type="submission" date="2019-05" db="EMBL/GenBank/DDBJ databases">
        <title>Another draft genome of Portunus trituberculatus and its Hox gene families provides insights of decapod evolution.</title>
        <authorList>
            <person name="Jeong J.-H."/>
            <person name="Song I."/>
            <person name="Kim S."/>
            <person name="Choi T."/>
            <person name="Kim D."/>
            <person name="Ryu S."/>
            <person name="Kim W."/>
        </authorList>
    </citation>
    <scope>NUCLEOTIDE SEQUENCE [LARGE SCALE GENOMIC DNA]</scope>
    <source>
        <tissue evidence="1">Muscle</tissue>
    </source>
</reference>
<comment type="caution">
    <text evidence="1">The sequence shown here is derived from an EMBL/GenBank/DDBJ whole genome shotgun (WGS) entry which is preliminary data.</text>
</comment>
<proteinExistence type="predicted"/>
<evidence type="ECO:0000313" key="2">
    <source>
        <dbReference type="Proteomes" id="UP000324222"/>
    </source>
</evidence>
<accession>A0A5B7G5Y7</accession>
<dbReference type="Proteomes" id="UP000324222">
    <property type="component" value="Unassembled WGS sequence"/>
</dbReference>
<keyword evidence="2" id="KW-1185">Reference proteome</keyword>
<protein>
    <submittedName>
        <fullName evidence="1">Uncharacterized protein</fullName>
    </submittedName>
</protein>
<gene>
    <name evidence="1" type="ORF">E2C01_046419</name>
</gene>
<organism evidence="1 2">
    <name type="scientific">Portunus trituberculatus</name>
    <name type="common">Swimming crab</name>
    <name type="synonym">Neptunus trituberculatus</name>
    <dbReference type="NCBI Taxonomy" id="210409"/>
    <lineage>
        <taxon>Eukaryota</taxon>
        <taxon>Metazoa</taxon>
        <taxon>Ecdysozoa</taxon>
        <taxon>Arthropoda</taxon>
        <taxon>Crustacea</taxon>
        <taxon>Multicrustacea</taxon>
        <taxon>Malacostraca</taxon>
        <taxon>Eumalacostraca</taxon>
        <taxon>Eucarida</taxon>
        <taxon>Decapoda</taxon>
        <taxon>Pleocyemata</taxon>
        <taxon>Brachyura</taxon>
        <taxon>Eubrachyura</taxon>
        <taxon>Portunoidea</taxon>
        <taxon>Portunidae</taxon>
        <taxon>Portuninae</taxon>
        <taxon>Portunus</taxon>
    </lineage>
</organism>
<sequence length="165" mass="18707">MTAAAQLVVGGREEVARKPLFTKHLWTFDCQLSTNHIMWTFTMITFLKVSFSRTIVFVKGQRNHGILVLEVHSYHISPQKATKVSTKWKNGNNFTRLCNSLDHMALLGLTGEHYISHRSTKFGKGSDPDRLDKMEVTVKGRDGVPTPCIKGLHEKEKEVVSLTRK</sequence>
<dbReference type="AlphaFoldDB" id="A0A5B7G5Y7"/>
<evidence type="ECO:0000313" key="1">
    <source>
        <dbReference type="EMBL" id="MPC52548.1"/>
    </source>
</evidence>